<reference evidence="8 9" key="1">
    <citation type="submission" date="2018-05" db="EMBL/GenBank/DDBJ databases">
        <title>Genome Sequence of an Efficient Indole-Degrading Bacterium, Alcaligenes sp.YBY.</title>
        <authorList>
            <person name="Yang B."/>
        </authorList>
    </citation>
    <scope>NUCLEOTIDE SEQUENCE [LARGE SCALE GENOMIC DNA]</scope>
    <source>
        <strain evidence="8 9">YBY</strain>
    </source>
</reference>
<name>A0A2U2BH11_ALCFA</name>
<feature type="transmembrane region" description="Helical" evidence="6">
    <location>
        <begin position="223"/>
        <end position="243"/>
    </location>
</feature>
<dbReference type="SUPFAM" id="SSF103481">
    <property type="entry name" value="Multidrug resistance efflux transporter EmrE"/>
    <property type="match status" value="2"/>
</dbReference>
<feature type="transmembrane region" description="Helical" evidence="6">
    <location>
        <begin position="283"/>
        <end position="300"/>
    </location>
</feature>
<accession>A0A2U2BH11</accession>
<feature type="transmembrane region" description="Helical" evidence="6">
    <location>
        <begin position="74"/>
        <end position="94"/>
    </location>
</feature>
<evidence type="ECO:0000256" key="1">
    <source>
        <dbReference type="ARBA" id="ARBA00004141"/>
    </source>
</evidence>
<comment type="caution">
    <text evidence="8">The sequence shown here is derived from an EMBL/GenBank/DDBJ whole genome shotgun (WGS) entry which is preliminary data.</text>
</comment>
<evidence type="ECO:0000256" key="4">
    <source>
        <dbReference type="ARBA" id="ARBA00022989"/>
    </source>
</evidence>
<organism evidence="8 9">
    <name type="scientific">Alcaligenes faecalis</name>
    <dbReference type="NCBI Taxonomy" id="511"/>
    <lineage>
        <taxon>Bacteria</taxon>
        <taxon>Pseudomonadati</taxon>
        <taxon>Pseudomonadota</taxon>
        <taxon>Betaproteobacteria</taxon>
        <taxon>Burkholderiales</taxon>
        <taxon>Alcaligenaceae</taxon>
        <taxon>Alcaligenes</taxon>
    </lineage>
</organism>
<dbReference type="GO" id="GO:0016020">
    <property type="term" value="C:membrane"/>
    <property type="evidence" value="ECO:0007669"/>
    <property type="project" value="UniProtKB-SubCell"/>
</dbReference>
<dbReference type="EMBL" id="QEXO01000004">
    <property type="protein sequence ID" value="PWE13299.1"/>
    <property type="molecule type" value="Genomic_DNA"/>
</dbReference>
<comment type="subcellular location">
    <subcellularLocation>
        <location evidence="1">Membrane</location>
        <topology evidence="1">Multi-pass membrane protein</topology>
    </subcellularLocation>
</comment>
<evidence type="ECO:0000256" key="2">
    <source>
        <dbReference type="ARBA" id="ARBA00007362"/>
    </source>
</evidence>
<feature type="domain" description="EamA" evidence="7">
    <location>
        <begin position="15"/>
        <end position="144"/>
    </location>
</feature>
<dbReference type="RefSeq" id="WP_045931566.1">
    <property type="nucleotide sequence ID" value="NZ_CP013119.1"/>
</dbReference>
<dbReference type="Gene3D" id="1.10.3730.20">
    <property type="match status" value="1"/>
</dbReference>
<dbReference type="InterPro" id="IPR000620">
    <property type="entry name" value="EamA_dom"/>
</dbReference>
<dbReference type="Pfam" id="PF00892">
    <property type="entry name" value="EamA"/>
    <property type="match status" value="2"/>
</dbReference>
<evidence type="ECO:0000256" key="3">
    <source>
        <dbReference type="ARBA" id="ARBA00022692"/>
    </source>
</evidence>
<keyword evidence="3 6" id="KW-0812">Transmembrane</keyword>
<dbReference type="PANTHER" id="PTHR32322">
    <property type="entry name" value="INNER MEMBRANE TRANSPORTER"/>
    <property type="match status" value="1"/>
</dbReference>
<evidence type="ECO:0000256" key="5">
    <source>
        <dbReference type="ARBA" id="ARBA00023136"/>
    </source>
</evidence>
<feature type="transmembrane region" description="Helical" evidence="6">
    <location>
        <begin position="44"/>
        <end position="62"/>
    </location>
</feature>
<sequence length="303" mass="33643">MLVSTQKLTPGTTALLVLPTILWASNAIVGRLIHDQVPPITLNFFRWLVAFTILLFVGRQVLRRGSNLWTNWKRYSILGLLGIGIYNALQYLALQSSSPINVTLVNASLPFWMLVIGRLFFKSTVNGRQLVGGLMSLLGVVLVLTRADWQELIAFRFVPGDVYMVIATIAWAIYSWMLSTRRHEGVIAETWATVVMAQVFFGLIWSGAFAAMEWKFTDWHIDWSWGLLLAILYVGTGPALIALRCWGVAVQRVGAATAGFFVNLMPVFAALMSVFILGDTPKLYHGAAFLLIVGGIYVSSRKS</sequence>
<feature type="domain" description="EamA" evidence="7">
    <location>
        <begin position="159"/>
        <end position="300"/>
    </location>
</feature>
<comment type="similarity">
    <text evidence="2">Belongs to the EamA transporter family.</text>
</comment>
<reference evidence="8 9" key="2">
    <citation type="submission" date="2018-05" db="EMBL/GenBank/DDBJ databases">
        <authorList>
            <person name="Lanie J.A."/>
            <person name="Ng W.-L."/>
            <person name="Kazmierczak K.M."/>
            <person name="Andrzejewski T.M."/>
            <person name="Davidsen T.M."/>
            <person name="Wayne K.J."/>
            <person name="Tettelin H."/>
            <person name="Glass J.I."/>
            <person name="Rusch D."/>
            <person name="Podicherti R."/>
            <person name="Tsui H.-C.T."/>
            <person name="Winkler M.E."/>
        </authorList>
    </citation>
    <scope>NUCLEOTIDE SEQUENCE [LARGE SCALE GENOMIC DNA]</scope>
    <source>
        <strain evidence="8 9">YBY</strain>
    </source>
</reference>
<gene>
    <name evidence="8" type="ORF">DF183_15925</name>
</gene>
<dbReference type="PANTHER" id="PTHR32322:SF2">
    <property type="entry name" value="EAMA DOMAIN-CONTAINING PROTEIN"/>
    <property type="match status" value="1"/>
</dbReference>
<dbReference type="InterPro" id="IPR050638">
    <property type="entry name" value="AA-Vitamin_Transporters"/>
</dbReference>
<evidence type="ECO:0000256" key="6">
    <source>
        <dbReference type="SAM" id="Phobius"/>
    </source>
</evidence>
<dbReference type="GeneID" id="29370159"/>
<feature type="transmembrane region" description="Helical" evidence="6">
    <location>
        <begin position="153"/>
        <end position="174"/>
    </location>
</feature>
<feature type="transmembrane region" description="Helical" evidence="6">
    <location>
        <begin position="12"/>
        <end position="32"/>
    </location>
</feature>
<proteinExistence type="inferred from homology"/>
<dbReference type="InterPro" id="IPR037185">
    <property type="entry name" value="EmrE-like"/>
</dbReference>
<evidence type="ECO:0000313" key="8">
    <source>
        <dbReference type="EMBL" id="PWE13299.1"/>
    </source>
</evidence>
<evidence type="ECO:0000313" key="9">
    <source>
        <dbReference type="Proteomes" id="UP000245216"/>
    </source>
</evidence>
<keyword evidence="5 6" id="KW-0472">Membrane</keyword>
<feature type="transmembrane region" description="Helical" evidence="6">
    <location>
        <begin position="186"/>
        <end position="211"/>
    </location>
</feature>
<dbReference type="KEGG" id="afa:UZ73_17020"/>
<dbReference type="Proteomes" id="UP000245216">
    <property type="component" value="Unassembled WGS sequence"/>
</dbReference>
<feature type="transmembrane region" description="Helical" evidence="6">
    <location>
        <begin position="130"/>
        <end position="147"/>
    </location>
</feature>
<evidence type="ECO:0000259" key="7">
    <source>
        <dbReference type="Pfam" id="PF00892"/>
    </source>
</evidence>
<feature type="transmembrane region" description="Helical" evidence="6">
    <location>
        <begin position="100"/>
        <end position="121"/>
    </location>
</feature>
<protein>
    <submittedName>
        <fullName evidence="8">EamA/RhaT family transporter</fullName>
    </submittedName>
</protein>
<feature type="transmembrane region" description="Helical" evidence="6">
    <location>
        <begin position="255"/>
        <end position="277"/>
    </location>
</feature>
<keyword evidence="4 6" id="KW-1133">Transmembrane helix</keyword>
<dbReference type="AlphaFoldDB" id="A0A2U2BH11"/>